<name>D0U214_9CAUD</name>
<dbReference type="EMBL" id="GQ241246">
    <property type="protein sequence ID" value="ACY35926.1"/>
    <property type="molecule type" value="Genomic_DNA"/>
</dbReference>
<feature type="region of interest" description="Disordered" evidence="1">
    <location>
        <begin position="95"/>
        <end position="124"/>
    </location>
</feature>
<gene>
    <name evidence="2" type="ORF">CMP1-30</name>
</gene>
<sequence>MLEAYQVYEDETSNSSGVPIYIARTGDPNIDIEIEEQLDIADQALAKYDEAQGKKDKPPKGISRFAVPVDVSKEGEDKSVDVGGLAREAFYRERAEEAKRRRAQGAQQSAAGSRKPRWDPSEYG</sequence>
<evidence type="ECO:0000313" key="3">
    <source>
        <dbReference type="Proteomes" id="UP000002628"/>
    </source>
</evidence>
<protein>
    <submittedName>
        <fullName evidence="2">Uncharacterized protein</fullName>
    </submittedName>
</protein>
<accession>D0U214</accession>
<dbReference type="RefSeq" id="YP_003359121.1">
    <property type="nucleotide sequence ID" value="NC_013698.1"/>
</dbReference>
<evidence type="ECO:0000256" key="1">
    <source>
        <dbReference type="SAM" id="MobiDB-lite"/>
    </source>
</evidence>
<reference evidence="2 3" key="1">
    <citation type="journal article" date="2010" name="Microbiology">
        <title>The endolysins of bacteriophages CMP1 and CN77 are specific for the lysis of Clavibacter michiganensis strains.</title>
        <authorList>
            <person name="Wittmann J."/>
            <person name="Eichenlaub R."/>
            <person name="Dreiseikelmann B."/>
        </authorList>
    </citation>
    <scope>NUCLEOTIDE SEQUENCE [LARGE SCALE GENOMIC DNA]</scope>
</reference>
<feature type="compositionally biased region" description="Low complexity" evidence="1">
    <location>
        <begin position="104"/>
        <end position="113"/>
    </location>
</feature>
<feature type="region of interest" description="Disordered" evidence="1">
    <location>
        <begin position="1"/>
        <end position="20"/>
    </location>
</feature>
<dbReference type="KEGG" id="vg:8684216"/>
<dbReference type="Proteomes" id="UP000002628">
    <property type="component" value="Segment"/>
</dbReference>
<dbReference type="GeneID" id="8684216"/>
<proteinExistence type="predicted"/>
<evidence type="ECO:0000313" key="2">
    <source>
        <dbReference type="EMBL" id="ACY35926.1"/>
    </source>
</evidence>
<organism evidence="2 3">
    <name type="scientific">Clavibacter phage CMP1</name>
    <dbReference type="NCBI Taxonomy" id="686439"/>
    <lineage>
        <taxon>Viruses</taxon>
        <taxon>Duplodnaviria</taxon>
        <taxon>Heunggongvirae</taxon>
        <taxon>Uroviricota</taxon>
        <taxon>Caudoviricetes</taxon>
        <taxon>Cimpunavirus</taxon>
        <taxon>Cimpunavirus CMP1</taxon>
    </lineage>
</organism>
<keyword evidence="3" id="KW-1185">Reference proteome</keyword>